<dbReference type="GO" id="GO:0005737">
    <property type="term" value="C:cytoplasm"/>
    <property type="evidence" value="ECO:0007669"/>
    <property type="project" value="InterPro"/>
</dbReference>
<feature type="active site" description="For glutaminase activity" evidence="7">
    <location>
        <position position="109"/>
    </location>
</feature>
<evidence type="ECO:0000313" key="11">
    <source>
        <dbReference type="EMBL" id="PJZ54592.1"/>
    </source>
</evidence>
<evidence type="ECO:0000313" key="14">
    <source>
        <dbReference type="Proteomes" id="UP000232188"/>
    </source>
</evidence>
<organism evidence="11 14">
    <name type="scientific">Leptospira adleri</name>
    <dbReference type="NCBI Taxonomy" id="2023186"/>
    <lineage>
        <taxon>Bacteria</taxon>
        <taxon>Pseudomonadati</taxon>
        <taxon>Spirochaetota</taxon>
        <taxon>Spirochaetia</taxon>
        <taxon>Leptospirales</taxon>
        <taxon>Leptospiraceae</taxon>
        <taxon>Leptospira</taxon>
    </lineage>
</organism>
<dbReference type="PANTHER" id="PTHR23090:SF9">
    <property type="entry name" value="GLUTAMINE-DEPENDENT NAD(+) SYNTHETASE"/>
    <property type="match status" value="1"/>
</dbReference>
<dbReference type="Pfam" id="PF00795">
    <property type="entry name" value="CN_hydrolase"/>
    <property type="match status" value="1"/>
</dbReference>
<dbReference type="Gene3D" id="3.60.110.10">
    <property type="entry name" value="Carbon-nitrogen hydrolase"/>
    <property type="match status" value="1"/>
</dbReference>
<dbReference type="InterPro" id="IPR022310">
    <property type="entry name" value="NAD/GMP_synthase"/>
</dbReference>
<evidence type="ECO:0000256" key="3">
    <source>
        <dbReference type="ARBA" id="ARBA00022598"/>
    </source>
</evidence>
<comment type="similarity">
    <text evidence="2 7 8">In the C-terminal section; belongs to the NAD synthetase family.</text>
</comment>
<dbReference type="PIRSF" id="PIRSF006630">
    <property type="entry name" value="NADS_GAT"/>
    <property type="match status" value="1"/>
</dbReference>
<name>A0A2M9YST3_9LEPT</name>
<evidence type="ECO:0000256" key="9">
    <source>
        <dbReference type="RuleBase" id="RU003811"/>
    </source>
</evidence>
<evidence type="ECO:0000256" key="7">
    <source>
        <dbReference type="HAMAP-Rule" id="MF_02090"/>
    </source>
</evidence>
<comment type="caution">
    <text evidence="11">The sequence shown here is derived from an EMBL/GenBank/DDBJ whole genome shotgun (WGS) entry which is preliminary data.</text>
</comment>
<feature type="binding site" evidence="7">
    <location>
        <position position="451"/>
    </location>
    <ligand>
        <name>deamido-NAD(+)</name>
        <dbReference type="ChEBI" id="CHEBI:58437"/>
        <note>ligand shared between two neighboring subunits</note>
    </ligand>
</feature>
<comment type="similarity">
    <text evidence="9">Belongs to the NAD synthetase family.</text>
</comment>
<proteinExistence type="inferred from homology"/>
<evidence type="ECO:0000256" key="8">
    <source>
        <dbReference type="PIRNR" id="PIRNR006630"/>
    </source>
</evidence>
<evidence type="ECO:0000256" key="5">
    <source>
        <dbReference type="ARBA" id="ARBA00022840"/>
    </source>
</evidence>
<dbReference type="CDD" id="cd07570">
    <property type="entry name" value="GAT_Gln-NAD-synth"/>
    <property type="match status" value="1"/>
</dbReference>
<keyword evidence="13" id="KW-1185">Reference proteome</keyword>
<dbReference type="UniPathway" id="UPA00253">
    <property type="reaction ID" value="UER00334"/>
</dbReference>
<dbReference type="InterPro" id="IPR014445">
    <property type="entry name" value="Gln-dep_NAD_synthase"/>
</dbReference>
<dbReference type="EC" id="6.3.5.1" evidence="7 8"/>
<comment type="function">
    <text evidence="7">Catalyzes the ATP-dependent amidation of deamido-NAD to form NAD. Uses L-glutamine as a nitrogen source.</text>
</comment>
<dbReference type="InterPro" id="IPR036526">
    <property type="entry name" value="C-N_Hydrolase_sf"/>
</dbReference>
<protein>
    <recommendedName>
        <fullName evidence="7 8">Glutamine-dependent NAD(+) synthetase</fullName>
        <ecNumber evidence="7 8">6.3.5.1</ecNumber>
    </recommendedName>
    <alternativeName>
        <fullName evidence="7 8">NAD(+) synthase [glutamine-hydrolyzing]</fullName>
    </alternativeName>
</protein>
<dbReference type="NCBIfam" id="TIGR00552">
    <property type="entry name" value="nadE"/>
    <property type="match status" value="1"/>
</dbReference>
<gene>
    <name evidence="7 11" type="primary">nadE</name>
    <name evidence="12" type="ORF">CH376_16100</name>
    <name evidence="11" type="ORF">CH380_02360</name>
</gene>
<dbReference type="Proteomes" id="UP000232188">
    <property type="component" value="Unassembled WGS sequence"/>
</dbReference>
<dbReference type="GO" id="GO:0004359">
    <property type="term" value="F:glutaminase activity"/>
    <property type="evidence" value="ECO:0007669"/>
    <property type="project" value="InterPro"/>
</dbReference>
<reference evidence="13 14" key="1">
    <citation type="submission" date="2017-07" db="EMBL/GenBank/DDBJ databases">
        <title>Leptospira spp. isolated from tropical soils.</title>
        <authorList>
            <person name="Thibeaux R."/>
            <person name="Iraola G."/>
            <person name="Ferres I."/>
            <person name="Bierque E."/>
            <person name="Girault D."/>
            <person name="Soupe-Gilbert M.-E."/>
            <person name="Picardeau M."/>
            <person name="Goarant C."/>
        </authorList>
    </citation>
    <scope>NUCLEOTIDE SEQUENCE [LARGE SCALE GENOMIC DNA]</scope>
    <source>
        <strain evidence="11 14">FH2-B-C1</strain>
        <strain evidence="12 13">FH2-B-D1</strain>
    </source>
</reference>
<dbReference type="PROSITE" id="PS50263">
    <property type="entry name" value="CN_HYDROLASE"/>
    <property type="match status" value="1"/>
</dbReference>
<feature type="binding site" evidence="7">
    <location>
        <position position="611"/>
    </location>
    <ligand>
        <name>deamido-NAD(+)</name>
        <dbReference type="ChEBI" id="CHEBI:58437"/>
        <note>ligand shared between two neighboring subunits</note>
    </ligand>
</feature>
<comment type="caution">
    <text evidence="7">Lacks conserved residue(s) required for the propagation of feature annotation.</text>
</comment>
<keyword evidence="3 7" id="KW-0436">Ligase</keyword>
<evidence type="ECO:0000256" key="6">
    <source>
        <dbReference type="ARBA" id="ARBA00023027"/>
    </source>
</evidence>
<feature type="binding site" evidence="7">
    <location>
        <position position="480"/>
    </location>
    <ligand>
        <name>deamido-NAD(+)</name>
        <dbReference type="ChEBI" id="CHEBI:58437"/>
        <note>ligand shared between two neighboring subunits</note>
    </ligand>
</feature>
<dbReference type="HAMAP" id="MF_02090">
    <property type="entry name" value="NadE_glutamine_dep"/>
    <property type="match status" value="1"/>
</dbReference>
<comment type="pathway">
    <text evidence="1 7 8">Cofactor biosynthesis; NAD(+) biosynthesis; NAD(+) from deamido-NAD(+) (L-Gln route): step 1/1.</text>
</comment>
<dbReference type="InterPro" id="IPR014729">
    <property type="entry name" value="Rossmann-like_a/b/a_fold"/>
</dbReference>
<feature type="binding site" evidence="7">
    <location>
        <position position="475"/>
    </location>
    <ligand>
        <name>ATP</name>
        <dbReference type="ChEBI" id="CHEBI:30616"/>
    </ligand>
</feature>
<feature type="binding site" evidence="7">
    <location>
        <position position="194"/>
    </location>
    <ligand>
        <name>L-glutamine</name>
        <dbReference type="ChEBI" id="CHEBI:58359"/>
    </ligand>
</feature>
<dbReference type="SUPFAM" id="SSF52402">
    <property type="entry name" value="Adenine nucleotide alpha hydrolases-like"/>
    <property type="match status" value="1"/>
</dbReference>
<dbReference type="GO" id="GO:0005524">
    <property type="term" value="F:ATP binding"/>
    <property type="evidence" value="ECO:0007669"/>
    <property type="project" value="UniProtKB-UniRule"/>
</dbReference>
<evidence type="ECO:0000259" key="10">
    <source>
        <dbReference type="PROSITE" id="PS50263"/>
    </source>
</evidence>
<evidence type="ECO:0000256" key="4">
    <source>
        <dbReference type="ARBA" id="ARBA00022741"/>
    </source>
</evidence>
<dbReference type="GO" id="GO:0008795">
    <property type="term" value="F:NAD+ synthase activity"/>
    <property type="evidence" value="ECO:0007669"/>
    <property type="project" value="UniProtKB-UniRule"/>
</dbReference>
<feature type="active site" description="Nucleophile; for glutaminase activity" evidence="7">
    <location>
        <position position="161"/>
    </location>
</feature>
<dbReference type="Proteomes" id="UP000232149">
    <property type="component" value="Unassembled WGS sequence"/>
</dbReference>
<feature type="binding site" evidence="7">
    <location>
        <position position="188"/>
    </location>
    <ligand>
        <name>L-glutamine</name>
        <dbReference type="ChEBI" id="CHEBI:58359"/>
    </ligand>
</feature>
<feature type="domain" description="CN hydrolase" evidence="10">
    <location>
        <begin position="4"/>
        <end position="261"/>
    </location>
</feature>
<accession>A0A2M9YST3</accession>
<dbReference type="EMBL" id="NPDU01000046">
    <property type="protein sequence ID" value="PJZ60905.1"/>
    <property type="molecule type" value="Genomic_DNA"/>
</dbReference>
<dbReference type="InterPro" id="IPR003694">
    <property type="entry name" value="NAD_synthase"/>
</dbReference>
<dbReference type="InterPro" id="IPR003010">
    <property type="entry name" value="C-N_Hydrolase"/>
</dbReference>
<keyword evidence="5 7" id="KW-0067">ATP-binding</keyword>
<sequence>MQSVRLTSVSLKTRVLDFSGNFEKIKKVLEKEKESDLILFPELCISGYGCEDSFFFPRVWKDSWETLTKLLPFTENKVVVVGLPIFQNPYLFNCAAVLCNGAIAGIVPKSNLATTGVHYENRWFAKGEEAQENLVAPDGSAIPFGSLIFETDHFSFGVEICEDSWVLQKPSLTLSESGTDLILSPGASHFAFGKQRIRRQIFKESSRRESNVYLFSNLCGNESGRLIFEGGSLVVQNGKLVAESERLFFGDFQVCSSEIDFDASRSDRARNFRPSGDRSKKNRTEEDNRIYLGIQFRERKPKIQRPLAEPSVSKEEESYADFTRAVALGLFDYLIQSKTKGYTLSLSGGADSATCALLVTAMKKIAKQELGENFFQTKGISENEILSTLYQATKNNSERTRTLAAELAKDLEAVHGELTIDEEVKSITDKISKVTGTTSFTWEKHNLVLQNIQARVRSPIVWMLANLNGHLLLSTGNRSEASAGYTTMDGDSSGSVAPLTGVSKEFILEWMRFVAGGKDPILPAYPSVKEIVLSPPSAELKPLEDKQEDEKDLMPYFLLQKIEELFVVRGAGYEEIVQLLSWEPEVRKLPSGYLEESVRKYVQLFHRNQWKRERLPPSFHLDEYGLDPKSSFRFPILSEEKGSGI</sequence>
<evidence type="ECO:0000256" key="1">
    <source>
        <dbReference type="ARBA" id="ARBA00005188"/>
    </source>
</evidence>
<comment type="catalytic activity">
    <reaction evidence="7 8">
        <text>deamido-NAD(+) + L-glutamine + ATP + H2O = L-glutamate + AMP + diphosphate + NAD(+) + H(+)</text>
        <dbReference type="Rhea" id="RHEA:24384"/>
        <dbReference type="ChEBI" id="CHEBI:15377"/>
        <dbReference type="ChEBI" id="CHEBI:15378"/>
        <dbReference type="ChEBI" id="CHEBI:29985"/>
        <dbReference type="ChEBI" id="CHEBI:30616"/>
        <dbReference type="ChEBI" id="CHEBI:33019"/>
        <dbReference type="ChEBI" id="CHEBI:57540"/>
        <dbReference type="ChEBI" id="CHEBI:58359"/>
        <dbReference type="ChEBI" id="CHEBI:58437"/>
        <dbReference type="ChEBI" id="CHEBI:456215"/>
        <dbReference type="EC" id="6.3.5.1"/>
    </reaction>
</comment>
<feature type="active site" description="Proton acceptor; for glutaminase activity" evidence="7">
    <location>
        <position position="42"/>
    </location>
</feature>
<dbReference type="PANTHER" id="PTHR23090">
    <property type="entry name" value="NH 3 /GLUTAMINE-DEPENDENT NAD + SYNTHETASE"/>
    <property type="match status" value="1"/>
</dbReference>
<keyword evidence="6 7" id="KW-0520">NAD</keyword>
<evidence type="ECO:0000313" key="12">
    <source>
        <dbReference type="EMBL" id="PJZ60905.1"/>
    </source>
</evidence>
<keyword evidence="4 7" id="KW-0547">Nucleotide-binding</keyword>
<dbReference type="SUPFAM" id="SSF56317">
    <property type="entry name" value="Carbon-nitrogen hydrolase"/>
    <property type="match status" value="1"/>
</dbReference>
<evidence type="ECO:0000256" key="2">
    <source>
        <dbReference type="ARBA" id="ARBA00007145"/>
    </source>
</evidence>
<dbReference type="Pfam" id="PF02540">
    <property type="entry name" value="NAD_synthase"/>
    <property type="match status" value="1"/>
</dbReference>
<dbReference type="Gene3D" id="3.40.50.620">
    <property type="entry name" value="HUPs"/>
    <property type="match status" value="1"/>
</dbReference>
<dbReference type="GO" id="GO:0003952">
    <property type="term" value="F:NAD+ synthase (glutamine-hydrolyzing) activity"/>
    <property type="evidence" value="ECO:0007669"/>
    <property type="project" value="UniProtKB-UniRule"/>
</dbReference>
<dbReference type="AlphaFoldDB" id="A0A2M9YST3"/>
<dbReference type="GO" id="GO:0009435">
    <property type="term" value="P:NAD+ biosynthetic process"/>
    <property type="evidence" value="ECO:0007669"/>
    <property type="project" value="UniProtKB-UniRule"/>
</dbReference>
<dbReference type="RefSeq" id="WP_100784128.1">
    <property type="nucleotide sequence ID" value="NZ_NPDU01000046.1"/>
</dbReference>
<dbReference type="EMBL" id="NPDV01000002">
    <property type="protein sequence ID" value="PJZ54592.1"/>
    <property type="molecule type" value="Genomic_DNA"/>
</dbReference>
<evidence type="ECO:0000313" key="13">
    <source>
        <dbReference type="Proteomes" id="UP000232149"/>
    </source>
</evidence>
<dbReference type="CDD" id="cd00553">
    <property type="entry name" value="NAD_synthase"/>
    <property type="match status" value="1"/>
</dbReference>